<comment type="caution">
    <text evidence="1">The sequence shown here is derived from an EMBL/GenBank/DDBJ whole genome shotgun (WGS) entry which is preliminary data.</text>
</comment>
<organism evidence="1 2">
    <name type="scientific">Linderina macrospora</name>
    <dbReference type="NCBI Taxonomy" id="4868"/>
    <lineage>
        <taxon>Eukaryota</taxon>
        <taxon>Fungi</taxon>
        <taxon>Fungi incertae sedis</taxon>
        <taxon>Zoopagomycota</taxon>
        <taxon>Kickxellomycotina</taxon>
        <taxon>Kickxellomycetes</taxon>
        <taxon>Kickxellales</taxon>
        <taxon>Kickxellaceae</taxon>
        <taxon>Linderina</taxon>
    </lineage>
</organism>
<keyword evidence="2" id="KW-1185">Reference proteome</keyword>
<name>A0ACC1JCZ4_9FUNG</name>
<proteinExistence type="predicted"/>
<dbReference type="EMBL" id="JANBPW010000920">
    <property type="protein sequence ID" value="KAJ1947607.1"/>
    <property type="molecule type" value="Genomic_DNA"/>
</dbReference>
<accession>A0ACC1JCZ4</accession>
<gene>
    <name evidence="1" type="ORF">FBU59_001861</name>
</gene>
<evidence type="ECO:0000313" key="2">
    <source>
        <dbReference type="Proteomes" id="UP001150603"/>
    </source>
</evidence>
<sequence length="58" mass="6825">MTRSGYPWLCHTAGEVAWNRLVHDLAGRTNRSNTLKLTWMHLRLLVWLRRHAECHGSD</sequence>
<reference evidence="1" key="1">
    <citation type="submission" date="2022-07" db="EMBL/GenBank/DDBJ databases">
        <title>Phylogenomic reconstructions and comparative analyses of Kickxellomycotina fungi.</title>
        <authorList>
            <person name="Reynolds N.K."/>
            <person name="Stajich J.E."/>
            <person name="Barry K."/>
            <person name="Grigoriev I.V."/>
            <person name="Crous P."/>
            <person name="Smith M.E."/>
        </authorList>
    </citation>
    <scope>NUCLEOTIDE SEQUENCE</scope>
    <source>
        <strain evidence="1">NRRL 5244</strain>
    </source>
</reference>
<evidence type="ECO:0000313" key="1">
    <source>
        <dbReference type="EMBL" id="KAJ1947607.1"/>
    </source>
</evidence>
<dbReference type="Proteomes" id="UP001150603">
    <property type="component" value="Unassembled WGS sequence"/>
</dbReference>
<protein>
    <submittedName>
        <fullName evidence="1">Uncharacterized protein</fullName>
    </submittedName>
</protein>